<dbReference type="SMART" id="SM00360">
    <property type="entry name" value="RRM"/>
    <property type="match status" value="1"/>
</dbReference>
<dbReference type="InterPro" id="IPR000504">
    <property type="entry name" value="RRM_dom"/>
</dbReference>
<gene>
    <name evidence="4" type="ORF">RJ640_014456</name>
</gene>
<dbReference type="PANTHER" id="PTHR48029:SF1">
    <property type="entry name" value="NUCLEOLAR PROTEIN 8"/>
    <property type="match status" value="1"/>
</dbReference>
<dbReference type="AlphaFoldDB" id="A0AA88QQA4"/>
<evidence type="ECO:0000313" key="5">
    <source>
        <dbReference type="Proteomes" id="UP001187471"/>
    </source>
</evidence>
<dbReference type="PANTHER" id="PTHR48029">
    <property type="entry name" value="NUCLEOLAR PROTEIN 8"/>
    <property type="match status" value="1"/>
</dbReference>
<evidence type="ECO:0000256" key="1">
    <source>
        <dbReference type="ARBA" id="ARBA00022884"/>
    </source>
</evidence>
<dbReference type="Pfam" id="PF00076">
    <property type="entry name" value="RRM_1"/>
    <property type="match status" value="1"/>
</dbReference>
<comment type="caution">
    <text evidence="4">The sequence shown here is derived from an EMBL/GenBank/DDBJ whole genome shotgun (WGS) entry which is preliminary data.</text>
</comment>
<dbReference type="InterPro" id="IPR035979">
    <property type="entry name" value="RBD_domain_sf"/>
</dbReference>
<sequence length="143" mass="15479">MAFRTGIIRRFLFSSTPNAATTAAAAAAANSNPPSTTLFVSGLNKRTTSEKLQEEFSKFGEVVHARVVTDRGSGYSKGFGFVKYSTLGDAEKGMKGMDAQMIDDQELGFFANFLESILCAEKVFAALNVKARRGTKLDGFICR</sequence>
<keyword evidence="5" id="KW-1185">Reference proteome</keyword>
<reference evidence="4" key="1">
    <citation type="submission" date="2022-12" db="EMBL/GenBank/DDBJ databases">
        <title>Draft genome assemblies for two species of Escallonia (Escalloniales).</title>
        <authorList>
            <person name="Chanderbali A."/>
            <person name="Dervinis C."/>
            <person name="Anghel I."/>
            <person name="Soltis D."/>
            <person name="Soltis P."/>
            <person name="Zapata F."/>
        </authorList>
    </citation>
    <scope>NUCLEOTIDE SEQUENCE</scope>
    <source>
        <strain evidence="4">UCBG92.1500</strain>
        <tissue evidence="4">Leaf</tissue>
    </source>
</reference>
<dbReference type="SUPFAM" id="SSF54928">
    <property type="entry name" value="RNA-binding domain, RBD"/>
    <property type="match status" value="1"/>
</dbReference>
<feature type="domain" description="RRM" evidence="3">
    <location>
        <begin position="36"/>
        <end position="107"/>
    </location>
</feature>
<evidence type="ECO:0000256" key="2">
    <source>
        <dbReference type="PROSITE-ProRule" id="PRU00176"/>
    </source>
</evidence>
<protein>
    <recommendedName>
        <fullName evidence="3">RRM domain-containing protein</fullName>
    </recommendedName>
</protein>
<dbReference type="InterPro" id="IPR012677">
    <property type="entry name" value="Nucleotide-bd_a/b_plait_sf"/>
</dbReference>
<accession>A0AA88QQA4</accession>
<dbReference type="Gene3D" id="3.30.70.330">
    <property type="match status" value="1"/>
</dbReference>
<dbReference type="GO" id="GO:0005739">
    <property type="term" value="C:mitochondrion"/>
    <property type="evidence" value="ECO:0007669"/>
    <property type="project" value="TreeGrafter"/>
</dbReference>
<dbReference type="PROSITE" id="PS50102">
    <property type="entry name" value="RRM"/>
    <property type="match status" value="1"/>
</dbReference>
<keyword evidence="1 2" id="KW-0694">RNA-binding</keyword>
<dbReference type="GO" id="GO:0080156">
    <property type="term" value="P:mitochondrial mRNA modification"/>
    <property type="evidence" value="ECO:0007669"/>
    <property type="project" value="TreeGrafter"/>
</dbReference>
<dbReference type="GO" id="GO:0003723">
    <property type="term" value="F:RNA binding"/>
    <property type="evidence" value="ECO:0007669"/>
    <property type="project" value="UniProtKB-UniRule"/>
</dbReference>
<proteinExistence type="predicted"/>
<dbReference type="EMBL" id="JAVXUO010002240">
    <property type="protein sequence ID" value="KAK2975094.1"/>
    <property type="molecule type" value="Genomic_DNA"/>
</dbReference>
<evidence type="ECO:0000313" key="4">
    <source>
        <dbReference type="EMBL" id="KAK2975094.1"/>
    </source>
</evidence>
<organism evidence="4 5">
    <name type="scientific">Escallonia rubra</name>
    <dbReference type="NCBI Taxonomy" id="112253"/>
    <lineage>
        <taxon>Eukaryota</taxon>
        <taxon>Viridiplantae</taxon>
        <taxon>Streptophyta</taxon>
        <taxon>Embryophyta</taxon>
        <taxon>Tracheophyta</taxon>
        <taxon>Spermatophyta</taxon>
        <taxon>Magnoliopsida</taxon>
        <taxon>eudicotyledons</taxon>
        <taxon>Gunneridae</taxon>
        <taxon>Pentapetalae</taxon>
        <taxon>asterids</taxon>
        <taxon>campanulids</taxon>
        <taxon>Escalloniales</taxon>
        <taxon>Escalloniaceae</taxon>
        <taxon>Escallonia</taxon>
    </lineage>
</organism>
<name>A0AA88QQA4_9ASTE</name>
<dbReference type="Proteomes" id="UP001187471">
    <property type="component" value="Unassembled WGS sequence"/>
</dbReference>
<evidence type="ECO:0000259" key="3">
    <source>
        <dbReference type="PROSITE" id="PS50102"/>
    </source>
</evidence>